<dbReference type="InterPro" id="IPR021280">
    <property type="entry name" value="TMEM260-like"/>
</dbReference>
<dbReference type="InterPro" id="IPR052724">
    <property type="entry name" value="GT117_domain-containing"/>
</dbReference>
<proteinExistence type="predicted"/>
<keyword evidence="1" id="KW-1133">Transmembrane helix</keyword>
<reference evidence="2" key="1">
    <citation type="submission" date="2018-05" db="EMBL/GenBank/DDBJ databases">
        <authorList>
            <person name="Lanie J.A."/>
            <person name="Ng W.-L."/>
            <person name="Kazmierczak K.M."/>
            <person name="Andrzejewski T.M."/>
            <person name="Davidsen T.M."/>
            <person name="Wayne K.J."/>
            <person name="Tettelin H."/>
            <person name="Glass J.I."/>
            <person name="Rusch D."/>
            <person name="Podicherti R."/>
            <person name="Tsui H.-C.T."/>
            <person name="Winkler M.E."/>
        </authorList>
    </citation>
    <scope>NUCLEOTIDE SEQUENCE</scope>
</reference>
<feature type="transmembrane region" description="Helical" evidence="1">
    <location>
        <begin position="144"/>
        <end position="162"/>
    </location>
</feature>
<feature type="transmembrane region" description="Helical" evidence="1">
    <location>
        <begin position="75"/>
        <end position="99"/>
    </location>
</feature>
<dbReference type="EMBL" id="UINC01017422">
    <property type="protein sequence ID" value="SVA72205.1"/>
    <property type="molecule type" value="Genomic_DNA"/>
</dbReference>
<sequence>MIHTDYIRLNRILAGFLFIFSFLIYFDTMAATVSYWDCGEFIAVSHTLGVPHPPGSPFFLLLGRIFSMFPINDDIAFRVNIISPLVSALAVMLLYLIIVKVVTHWRGQIRTIGDGLVGFGGAAVGALTFAFTDSHWFNAVEAEVYAFSTFFTAIVVWLILLWNEKADDKDHERYILIIAYMMGLATGLHLLNLLTLPFVALIIYFRKYRFKWSSFGIMVGLTAMVFFIIHNGIIKGLPKMAAGLIGVGGTAVLMLAVFAAMVWAVINKKHMASVALTSVVLILIGYSTYTLIYVRSNQDPTIDENDPETVVAMISYLEREQYGSVGQFPRRFKGLKQIHEVVGYPEGPNRS</sequence>
<name>A0A381Y5E5_9ZZZZ</name>
<feature type="non-terminal residue" evidence="2">
    <location>
        <position position="351"/>
    </location>
</feature>
<keyword evidence="1" id="KW-0812">Transmembrane</keyword>
<evidence type="ECO:0008006" key="3">
    <source>
        <dbReference type="Google" id="ProtNLM"/>
    </source>
</evidence>
<accession>A0A381Y5E5</accession>
<feature type="transmembrane region" description="Helical" evidence="1">
    <location>
        <begin position="241"/>
        <end position="266"/>
    </location>
</feature>
<dbReference type="Pfam" id="PF11028">
    <property type="entry name" value="TMEM260-like"/>
    <property type="match status" value="1"/>
</dbReference>
<dbReference type="AlphaFoldDB" id="A0A381Y5E5"/>
<feature type="transmembrane region" description="Helical" evidence="1">
    <location>
        <begin position="174"/>
        <end position="204"/>
    </location>
</feature>
<feature type="transmembrane region" description="Helical" evidence="1">
    <location>
        <begin position="210"/>
        <end position="229"/>
    </location>
</feature>
<feature type="transmembrane region" description="Helical" evidence="1">
    <location>
        <begin position="111"/>
        <end position="132"/>
    </location>
</feature>
<dbReference type="PANTHER" id="PTHR16214">
    <property type="entry name" value="TRANSMEMBRANE PROTEIN 260"/>
    <property type="match status" value="1"/>
</dbReference>
<feature type="transmembrane region" description="Helical" evidence="1">
    <location>
        <begin position="12"/>
        <end position="36"/>
    </location>
</feature>
<evidence type="ECO:0000313" key="2">
    <source>
        <dbReference type="EMBL" id="SVA72205.1"/>
    </source>
</evidence>
<organism evidence="2">
    <name type="scientific">marine metagenome</name>
    <dbReference type="NCBI Taxonomy" id="408172"/>
    <lineage>
        <taxon>unclassified sequences</taxon>
        <taxon>metagenomes</taxon>
        <taxon>ecological metagenomes</taxon>
    </lineage>
</organism>
<dbReference type="PANTHER" id="PTHR16214:SF3">
    <property type="entry name" value="TRANSMEMBRANE PROTEIN 260"/>
    <property type="match status" value="1"/>
</dbReference>
<protein>
    <recommendedName>
        <fullName evidence="3">DUF2723 domain-containing protein</fullName>
    </recommendedName>
</protein>
<evidence type="ECO:0000256" key="1">
    <source>
        <dbReference type="SAM" id="Phobius"/>
    </source>
</evidence>
<keyword evidence="1" id="KW-0472">Membrane</keyword>
<gene>
    <name evidence="2" type="ORF">METZ01_LOCUS125059</name>
</gene>
<feature type="transmembrane region" description="Helical" evidence="1">
    <location>
        <begin position="272"/>
        <end position="294"/>
    </location>
</feature>